<feature type="compositionally biased region" description="Low complexity" evidence="1">
    <location>
        <begin position="17"/>
        <end position="28"/>
    </location>
</feature>
<dbReference type="STRING" id="4538.I1P251"/>
<feature type="region of interest" description="Disordered" evidence="1">
    <location>
        <begin position="89"/>
        <end position="126"/>
    </location>
</feature>
<evidence type="ECO:0000313" key="3">
    <source>
        <dbReference type="Proteomes" id="UP000007306"/>
    </source>
</evidence>
<feature type="region of interest" description="Disordered" evidence="1">
    <location>
        <begin position="44"/>
        <end position="67"/>
    </location>
</feature>
<dbReference type="eggNOG" id="ENOG502R7SU">
    <property type="taxonomic scope" value="Eukaryota"/>
</dbReference>
<feature type="region of interest" description="Disordered" evidence="1">
    <location>
        <begin position="1"/>
        <end position="28"/>
    </location>
</feature>
<accession>I1P251</accession>
<dbReference type="EnsemblPlants" id="ORGLA02G0205700.1">
    <property type="protein sequence ID" value="ORGLA02G0205700.1"/>
    <property type="gene ID" value="ORGLA02G0205700"/>
</dbReference>
<dbReference type="OMA" id="ALNMAVW"/>
<feature type="compositionally biased region" description="Polar residues" evidence="1">
    <location>
        <begin position="109"/>
        <end position="118"/>
    </location>
</feature>
<evidence type="ECO:0000313" key="2">
    <source>
        <dbReference type="EnsemblPlants" id="ORGLA02G0205700.1"/>
    </source>
</evidence>
<reference evidence="2" key="1">
    <citation type="submission" date="2015-06" db="UniProtKB">
        <authorList>
            <consortium name="EnsemblPlants"/>
        </authorList>
    </citation>
    <scope>IDENTIFICATION</scope>
</reference>
<dbReference type="Gramene" id="ORGLA02G0205700.1">
    <property type="protein sequence ID" value="ORGLA02G0205700.1"/>
    <property type="gene ID" value="ORGLA02G0205700"/>
</dbReference>
<feature type="compositionally biased region" description="Low complexity" evidence="1">
    <location>
        <begin position="44"/>
        <end position="60"/>
    </location>
</feature>
<organism evidence="2 3">
    <name type="scientific">Oryza glaberrima</name>
    <name type="common">African rice</name>
    <dbReference type="NCBI Taxonomy" id="4538"/>
    <lineage>
        <taxon>Eukaryota</taxon>
        <taxon>Viridiplantae</taxon>
        <taxon>Streptophyta</taxon>
        <taxon>Embryophyta</taxon>
        <taxon>Tracheophyta</taxon>
        <taxon>Spermatophyta</taxon>
        <taxon>Magnoliopsida</taxon>
        <taxon>Liliopsida</taxon>
        <taxon>Poales</taxon>
        <taxon>Poaceae</taxon>
        <taxon>BOP clade</taxon>
        <taxon>Oryzoideae</taxon>
        <taxon>Oryzeae</taxon>
        <taxon>Oryzinae</taxon>
        <taxon>Oryza</taxon>
    </lineage>
</organism>
<feature type="compositionally biased region" description="Low complexity" evidence="1">
    <location>
        <begin position="89"/>
        <end position="100"/>
    </location>
</feature>
<protein>
    <submittedName>
        <fullName evidence="2">Uncharacterized protein</fullName>
    </submittedName>
</protein>
<reference evidence="2 3" key="2">
    <citation type="submission" date="2018-04" db="EMBL/GenBank/DDBJ databases">
        <title>OglaRS2 (Oryza glaberrima Reference Sequence Version 2).</title>
        <authorList>
            <person name="Zhang J."/>
            <person name="Kudrna D."/>
            <person name="Lee S."/>
            <person name="Talag J."/>
            <person name="Rajasekar S."/>
            <person name="Wing R.A."/>
        </authorList>
    </citation>
    <scope>NUCLEOTIDE SEQUENCE [LARGE SCALE GENOMIC DNA]</scope>
    <source>
        <strain evidence="2 3">cv. IRGC 96717</strain>
    </source>
</reference>
<dbReference type="HOGENOM" id="CLU_091161_1_0_1"/>
<evidence type="ECO:0000256" key="1">
    <source>
        <dbReference type="SAM" id="MobiDB-lite"/>
    </source>
</evidence>
<proteinExistence type="predicted"/>
<sequence>MPDLSTVCLPLSPQPPSTAAAAGGELAGEQPAAAAAVTTAAAAVSASAEAEAAGEAESASGGDGAPVLPVECRWSGRVRSFAGAGEGAGAAAVPACPAPRRGGGKKPSSAPSPLSTVATAPAHPSGRPFDEYVKEWKAKKAALGVPAGRCELPFLTGAPKAVRVFLLLVM</sequence>
<dbReference type="AlphaFoldDB" id="I1P251"/>
<keyword evidence="3" id="KW-1185">Reference proteome</keyword>
<name>I1P251_ORYGL</name>
<dbReference type="Proteomes" id="UP000007306">
    <property type="component" value="Chromosome 2"/>
</dbReference>